<evidence type="ECO:0000256" key="2">
    <source>
        <dbReference type="ARBA" id="ARBA00022643"/>
    </source>
</evidence>
<organism evidence="4">
    <name type="scientific">candidate division WOR-3 bacterium</name>
    <dbReference type="NCBI Taxonomy" id="2052148"/>
    <lineage>
        <taxon>Bacteria</taxon>
        <taxon>Bacteria division WOR-3</taxon>
    </lineage>
</organism>
<dbReference type="InterPro" id="IPR051796">
    <property type="entry name" value="ISF_SsuE-like"/>
</dbReference>
<evidence type="ECO:0000313" key="4">
    <source>
        <dbReference type="EMBL" id="HDM89628.1"/>
    </source>
</evidence>
<dbReference type="GO" id="GO:0016491">
    <property type="term" value="F:oxidoreductase activity"/>
    <property type="evidence" value="ECO:0007669"/>
    <property type="project" value="InterPro"/>
</dbReference>
<name>A0A7C1BF92_UNCW3</name>
<dbReference type="Gene3D" id="3.40.50.360">
    <property type="match status" value="1"/>
</dbReference>
<reference evidence="4" key="1">
    <citation type="journal article" date="2020" name="mSystems">
        <title>Genome- and Community-Level Interaction Insights into Carbon Utilization and Element Cycling Functions of Hydrothermarchaeota in Hydrothermal Sediment.</title>
        <authorList>
            <person name="Zhou Z."/>
            <person name="Liu Y."/>
            <person name="Xu W."/>
            <person name="Pan J."/>
            <person name="Luo Z.H."/>
            <person name="Li M."/>
        </authorList>
    </citation>
    <scope>NUCLEOTIDE SEQUENCE [LARGE SCALE GENOMIC DNA]</scope>
    <source>
        <strain evidence="4">HyVt-237</strain>
    </source>
</reference>
<dbReference type="InterPro" id="IPR029039">
    <property type="entry name" value="Flavoprotein-like_sf"/>
</dbReference>
<evidence type="ECO:0000259" key="3">
    <source>
        <dbReference type="Pfam" id="PF03358"/>
    </source>
</evidence>
<accession>A0A7C1BF92</accession>
<dbReference type="EMBL" id="DRBW01000011">
    <property type="protein sequence ID" value="HDM89628.1"/>
    <property type="molecule type" value="Genomic_DNA"/>
</dbReference>
<keyword evidence="2" id="KW-0288">FMN</keyword>
<sequence length="204" mass="22889">MGKEKLKFVAFNGSPRKEGRTAGLLGVVLEELDRLGAETTLIHLIDNPIRPCLGCFSSSPEECEPRRCTEGELDDAMKGYHQLLLYSDGVIFATPVMWFGPSGLMKNFIDRMTSLENAGKLLDGRVAGFVVTGDEDGAMQTVMQLMGPLSEMGFLFPPYPFATSLGFRNVMEDREALEFARRLGRNLYRLADILRDEDLNWWEI</sequence>
<gene>
    <name evidence="4" type="ORF">ENG67_00270</name>
</gene>
<keyword evidence="1" id="KW-0285">Flavoprotein</keyword>
<evidence type="ECO:0000256" key="1">
    <source>
        <dbReference type="ARBA" id="ARBA00022630"/>
    </source>
</evidence>
<dbReference type="InterPro" id="IPR005025">
    <property type="entry name" value="FMN_Rdtase-like_dom"/>
</dbReference>
<dbReference type="PANTHER" id="PTHR43278">
    <property type="entry name" value="NAD(P)H-DEPENDENT FMN-CONTAINING OXIDOREDUCTASE YWQN-RELATED"/>
    <property type="match status" value="1"/>
</dbReference>
<feature type="domain" description="NADPH-dependent FMN reductase-like" evidence="3">
    <location>
        <begin position="7"/>
        <end position="159"/>
    </location>
</feature>
<dbReference type="PANTHER" id="PTHR43278:SF4">
    <property type="entry name" value="NAD(P)H-DEPENDENT FMN-CONTAINING OXIDOREDUCTASE YWQN-RELATED"/>
    <property type="match status" value="1"/>
</dbReference>
<dbReference type="AlphaFoldDB" id="A0A7C1BF92"/>
<dbReference type="Proteomes" id="UP000885931">
    <property type="component" value="Unassembled WGS sequence"/>
</dbReference>
<proteinExistence type="predicted"/>
<dbReference type="Pfam" id="PF03358">
    <property type="entry name" value="FMN_red"/>
    <property type="match status" value="1"/>
</dbReference>
<comment type="caution">
    <text evidence="4">The sequence shown here is derived from an EMBL/GenBank/DDBJ whole genome shotgun (WGS) entry which is preliminary data.</text>
</comment>
<protein>
    <submittedName>
        <fullName evidence="4">Flavodoxin family protein</fullName>
    </submittedName>
</protein>
<dbReference type="SUPFAM" id="SSF52218">
    <property type="entry name" value="Flavoproteins"/>
    <property type="match status" value="1"/>
</dbReference>